<dbReference type="PANTHER" id="PTHR10416:SF0">
    <property type="entry name" value="DNA POLYMERASE DELTA SUBUNIT 2"/>
    <property type="match status" value="1"/>
</dbReference>
<keyword evidence="5" id="KW-0808">Transferase</keyword>
<dbReference type="FunFam" id="3.60.21.50:FF:000012">
    <property type="entry name" value="DNA polymerase delta subunit 2, putative"/>
    <property type="match status" value="1"/>
</dbReference>
<dbReference type="Gene3D" id="3.60.21.50">
    <property type="match status" value="1"/>
</dbReference>
<keyword evidence="5" id="KW-0548">Nucleotidyltransferase</keyword>
<comment type="similarity">
    <text evidence="1">Belongs to the DNA polymerase delta/II small subunit family.</text>
</comment>
<dbReference type="InterPro" id="IPR024826">
    <property type="entry name" value="DNA_pol_delta/II_ssu"/>
</dbReference>
<reference evidence="5" key="1">
    <citation type="submission" date="2016-09" db="EMBL/GenBank/DDBJ databases">
        <authorList>
            <person name="Hebert L."/>
            <person name="Moumen B."/>
        </authorList>
    </citation>
    <scope>NUCLEOTIDE SEQUENCE [LARGE SCALE GENOMIC DNA]</scope>
    <source>
        <strain evidence="5">OVI</strain>
    </source>
</reference>
<dbReference type="Proteomes" id="UP000195570">
    <property type="component" value="Unassembled WGS sequence"/>
</dbReference>
<dbReference type="GeneID" id="92375451"/>
<evidence type="ECO:0000259" key="3">
    <source>
        <dbReference type="Pfam" id="PF04042"/>
    </source>
</evidence>
<evidence type="ECO:0000313" key="5">
    <source>
        <dbReference type="EMBL" id="SCU69942.1"/>
    </source>
</evidence>
<sequence length="566" mass="61856">MSEALIDEENFVPPTARVGLSIVRTHRRFLLRHRHFVHQYAAMYRARLEALERRVLKAVSAKVAAGNVVGTFPQRSRVLELGIGERALCVGVAYKEARLLPRFLDEYQKELVRIDAGEEEDSYGGSEAVSCSVPLRANSRGVNPTPGNCCEGDARNQSHLFNICGEDDEVFMEDDSGRVRLEGIPAAVVCTGLVLGVDGTLLENGCLSVNCYAIGDLREVYVPRTLPTVSSPTPCYVGFVCGLELCSAQTQTDAATNGRTMIELLVDYLSGTLGSTGKVVQPSYISRLVIGGNSIAPTEELRLKRKVKLDPSDHVKLSDDKQNNGTVTSASLMRELDAILARLADSIEVELMPGDNDMTNAFHPQQPIHPLLLPEAARRSSIGFVTNPYEFVAFPSDDEENHVERSGADATEGGTIFFVSSGSNLNCVNRETRFDSRLDAMSLILQSGCACPTAPNTVFSYPFTDTDPFVFPKAPHCFVCCDQPEWETRWEPLATFDPTRDTNGCGILLNEEMEGQSQEIESDGAGVRLVCVPTFAQTGKLVLVDVNSPTLETTYVDFASGLRNPR</sequence>
<dbReference type="Pfam" id="PF18018">
    <property type="entry name" value="DNA_pol_D_N"/>
    <property type="match status" value="1"/>
</dbReference>
<accession>A0A1G4ICU3</accession>
<dbReference type="VEuPathDB" id="TriTrypDB:TEOVI_000151100"/>
<dbReference type="InterPro" id="IPR007185">
    <property type="entry name" value="DNA_pol_a/d/e_bsu"/>
</dbReference>
<feature type="domain" description="DNA polymerase alpha/delta/epsilon subunit B" evidence="3">
    <location>
        <begin position="417"/>
        <end position="485"/>
    </location>
</feature>
<comment type="caution">
    <text evidence="5">The sequence shown here is derived from an EMBL/GenBank/DDBJ whole genome shotgun (WGS) entry which is preliminary data.</text>
</comment>
<protein>
    <submittedName>
        <fullName evidence="5">DNA polymerase delta subunit 2, putative</fullName>
        <ecNumber evidence="5">2.7.7.7</ecNumber>
    </submittedName>
</protein>
<evidence type="ECO:0000259" key="4">
    <source>
        <dbReference type="Pfam" id="PF18018"/>
    </source>
</evidence>
<dbReference type="GO" id="GO:0043625">
    <property type="term" value="C:delta DNA polymerase complex"/>
    <property type="evidence" value="ECO:0007669"/>
    <property type="project" value="TreeGrafter"/>
</dbReference>
<dbReference type="Pfam" id="PF04042">
    <property type="entry name" value="DNA_pol_E_B"/>
    <property type="match status" value="2"/>
</dbReference>
<evidence type="ECO:0000313" key="6">
    <source>
        <dbReference type="Proteomes" id="UP000195570"/>
    </source>
</evidence>
<dbReference type="GO" id="GO:0003677">
    <property type="term" value="F:DNA binding"/>
    <property type="evidence" value="ECO:0007669"/>
    <property type="project" value="InterPro"/>
</dbReference>
<evidence type="ECO:0000256" key="2">
    <source>
        <dbReference type="ARBA" id="ARBA00022705"/>
    </source>
</evidence>
<dbReference type="EC" id="2.7.7.7" evidence="5"/>
<dbReference type="InterPro" id="IPR040663">
    <property type="entry name" value="DNA_pol_D_N"/>
</dbReference>
<keyword evidence="6" id="KW-1185">Reference proteome</keyword>
<dbReference type="AlphaFoldDB" id="A0A1G4ICU3"/>
<dbReference type="PANTHER" id="PTHR10416">
    <property type="entry name" value="DNA POLYMERASE DELTA SUBUNIT 2"/>
    <property type="match status" value="1"/>
</dbReference>
<keyword evidence="2" id="KW-0235">DNA replication</keyword>
<proteinExistence type="inferred from homology"/>
<gene>
    <name evidence="5" type="ORF">TEOVI_000151100</name>
</gene>
<dbReference type="GO" id="GO:0006271">
    <property type="term" value="P:DNA strand elongation involved in DNA replication"/>
    <property type="evidence" value="ECO:0007669"/>
    <property type="project" value="TreeGrafter"/>
</dbReference>
<dbReference type="RefSeq" id="XP_067080831.1">
    <property type="nucleotide sequence ID" value="XM_067224730.1"/>
</dbReference>
<dbReference type="EMBL" id="CZPT02001330">
    <property type="protein sequence ID" value="SCU69942.1"/>
    <property type="molecule type" value="Genomic_DNA"/>
</dbReference>
<name>A0A1G4ICU3_TRYEQ</name>
<evidence type="ECO:0000256" key="1">
    <source>
        <dbReference type="ARBA" id="ARBA00006035"/>
    </source>
</evidence>
<organism evidence="5 6">
    <name type="scientific">Trypanosoma equiperdum</name>
    <dbReference type="NCBI Taxonomy" id="5694"/>
    <lineage>
        <taxon>Eukaryota</taxon>
        <taxon>Discoba</taxon>
        <taxon>Euglenozoa</taxon>
        <taxon>Kinetoplastea</taxon>
        <taxon>Metakinetoplastina</taxon>
        <taxon>Trypanosomatida</taxon>
        <taxon>Trypanosomatidae</taxon>
        <taxon>Trypanosoma</taxon>
    </lineage>
</organism>
<dbReference type="GO" id="GO:0003887">
    <property type="term" value="F:DNA-directed DNA polymerase activity"/>
    <property type="evidence" value="ECO:0007669"/>
    <property type="project" value="UniProtKB-EC"/>
</dbReference>
<feature type="domain" description="DNA polymerase delta subunit OB-fold" evidence="4">
    <location>
        <begin position="39"/>
        <end position="211"/>
    </location>
</feature>
<feature type="domain" description="DNA polymerase alpha/delta/epsilon subunit B" evidence="3">
    <location>
        <begin position="239"/>
        <end position="391"/>
    </location>
</feature>
<dbReference type="Gene3D" id="2.40.50.430">
    <property type="match status" value="1"/>
</dbReference>